<dbReference type="InterPro" id="IPR010178">
    <property type="entry name" value="Lit"/>
</dbReference>
<evidence type="ECO:0000313" key="3">
    <source>
        <dbReference type="Proteomes" id="UP001623592"/>
    </source>
</evidence>
<evidence type="ECO:0000313" key="2">
    <source>
        <dbReference type="EMBL" id="MFL0253024.1"/>
    </source>
</evidence>
<keyword evidence="1" id="KW-1133">Transmembrane helix</keyword>
<dbReference type="Pfam" id="PF07314">
    <property type="entry name" value="Lit"/>
    <property type="match status" value="1"/>
</dbReference>
<keyword evidence="1" id="KW-0812">Transmembrane</keyword>
<feature type="transmembrane region" description="Helical" evidence="1">
    <location>
        <begin position="119"/>
        <end position="139"/>
    </location>
</feature>
<name>A0ABW8TKC3_9CLOT</name>
<evidence type="ECO:0000256" key="1">
    <source>
        <dbReference type="SAM" id="Phobius"/>
    </source>
</evidence>
<proteinExistence type="predicted"/>
<gene>
    <name evidence="2" type="ORF">ACJDT4_21685</name>
</gene>
<comment type="caution">
    <text evidence="2">The sequence shown here is derived from an EMBL/GenBank/DDBJ whole genome shotgun (WGS) entry which is preliminary data.</text>
</comment>
<organism evidence="2 3">
    <name type="scientific">Clostridium neuense</name>
    <dbReference type="NCBI Taxonomy" id="1728934"/>
    <lineage>
        <taxon>Bacteria</taxon>
        <taxon>Bacillati</taxon>
        <taxon>Bacillota</taxon>
        <taxon>Clostridia</taxon>
        <taxon>Eubacteriales</taxon>
        <taxon>Clostridiaceae</taxon>
        <taxon>Clostridium</taxon>
    </lineage>
</organism>
<keyword evidence="1" id="KW-0472">Membrane</keyword>
<accession>A0ABW8TKC3</accession>
<keyword evidence="3" id="KW-1185">Reference proteome</keyword>
<feature type="transmembrane region" description="Helical" evidence="1">
    <location>
        <begin position="200"/>
        <end position="221"/>
    </location>
</feature>
<dbReference type="NCBIfam" id="TIGR01906">
    <property type="entry name" value="integ_TIGR01906"/>
    <property type="match status" value="1"/>
</dbReference>
<sequence length="224" mass="26422">MKAVNNLKIILPLTKAFFSLLLTFITILFFTKITMNLKPIYYYDALNLNIIEEYNLHIEKYTPDTEYLNSISLKTNYNYIINYIQNPRKEVFKLPTIPFSLNGKRHFEDVKNTITYSEYIFISSIILFILVSLISKKNYVLFCLKSSGKQLIIISIFSLFISFFGFSELFDSFHKIIFKNDYWIFDPQYDPVILILPENYFMHCAAVILFFSLLAGILFYIKGK</sequence>
<feature type="transmembrane region" description="Helical" evidence="1">
    <location>
        <begin position="12"/>
        <end position="31"/>
    </location>
</feature>
<dbReference type="Proteomes" id="UP001623592">
    <property type="component" value="Unassembled WGS sequence"/>
</dbReference>
<dbReference type="EMBL" id="JBJIAA010000024">
    <property type="protein sequence ID" value="MFL0253024.1"/>
    <property type="molecule type" value="Genomic_DNA"/>
</dbReference>
<feature type="transmembrane region" description="Helical" evidence="1">
    <location>
        <begin position="151"/>
        <end position="170"/>
    </location>
</feature>
<reference evidence="2 3" key="1">
    <citation type="submission" date="2024-11" db="EMBL/GenBank/DDBJ databases">
        <authorList>
            <person name="Heng Y.C."/>
            <person name="Lim A.C.H."/>
            <person name="Lee J.K.Y."/>
            <person name="Kittelmann S."/>
        </authorList>
    </citation>
    <scope>NUCLEOTIDE SEQUENCE [LARGE SCALE GENOMIC DNA]</scope>
    <source>
        <strain evidence="2 3">WILCCON 0114</strain>
    </source>
</reference>
<protein>
    <submittedName>
        <fullName evidence="2">TIGR01906 family membrane protein</fullName>
    </submittedName>
</protein>